<dbReference type="EMBL" id="JACONW010000164">
    <property type="protein sequence ID" value="MBC3952694.1"/>
    <property type="molecule type" value="Genomic_DNA"/>
</dbReference>
<organism evidence="2 3">
    <name type="scientific">Pseudomonas folii</name>
    <dbReference type="NCBI Taxonomy" id="2762593"/>
    <lineage>
        <taxon>Bacteria</taxon>
        <taxon>Pseudomonadati</taxon>
        <taxon>Pseudomonadota</taxon>
        <taxon>Gammaproteobacteria</taxon>
        <taxon>Pseudomonadales</taxon>
        <taxon>Pseudomonadaceae</taxon>
        <taxon>Pseudomonas</taxon>
    </lineage>
</organism>
<evidence type="ECO:0000313" key="3">
    <source>
        <dbReference type="Proteomes" id="UP000651852"/>
    </source>
</evidence>
<dbReference type="InterPro" id="IPR003497">
    <property type="entry name" value="BRO_N_domain"/>
</dbReference>
<evidence type="ECO:0000259" key="1">
    <source>
        <dbReference type="PROSITE" id="PS51750"/>
    </source>
</evidence>
<feature type="domain" description="Bro-N" evidence="1">
    <location>
        <begin position="2"/>
        <end position="111"/>
    </location>
</feature>
<gene>
    <name evidence="2" type="ORF">H8S59_23245</name>
</gene>
<comment type="caution">
    <text evidence="2">The sequence shown here is derived from an EMBL/GenBank/DDBJ whole genome shotgun (WGS) entry which is preliminary data.</text>
</comment>
<accession>A0ABR7B6C2</accession>
<keyword evidence="3" id="KW-1185">Reference proteome</keyword>
<name>A0ABR7B6C2_9PSED</name>
<dbReference type="Proteomes" id="UP000651852">
    <property type="component" value="Unassembled WGS sequence"/>
</dbReference>
<proteinExistence type="predicted"/>
<dbReference type="RefSeq" id="WP_187522944.1">
    <property type="nucleotide sequence ID" value="NZ_JACONW010000164.1"/>
</dbReference>
<sequence length="171" mass="20247">MDKHIQPPHIPMLFIRQKKHMHAICLEGQVWLCARDLGYLMGIFLDEHRARKLAPDQRKTVLLERYGVTKDTFMVSESGAYMLLLYQHGAQNGPLRQWLEHHVVQALRDRHEVPTSQRPVLGLMHWPEMTLSLLNWQNESWIRVRDMPEILLQRSRQNAGKTASWWRRLLA</sequence>
<dbReference type="PROSITE" id="PS51750">
    <property type="entry name" value="BRO_N"/>
    <property type="match status" value="1"/>
</dbReference>
<reference evidence="2 3" key="1">
    <citation type="submission" date="2020-08" db="EMBL/GenBank/DDBJ databases">
        <title>Putative novel bacterial strains isolated from necrotic wheat leaf tissues caused by Xanthomonas translucens.</title>
        <authorList>
            <person name="Tambong J.T."/>
        </authorList>
    </citation>
    <scope>NUCLEOTIDE SEQUENCE [LARGE SCALE GENOMIC DNA]</scope>
    <source>
        <strain evidence="2 3">DOAB 1069</strain>
    </source>
</reference>
<dbReference type="SMART" id="SM01040">
    <property type="entry name" value="Bro-N"/>
    <property type="match status" value="1"/>
</dbReference>
<protein>
    <submittedName>
        <fullName evidence="2">Phage antirepressor protein</fullName>
    </submittedName>
</protein>
<evidence type="ECO:0000313" key="2">
    <source>
        <dbReference type="EMBL" id="MBC3952694.1"/>
    </source>
</evidence>